<dbReference type="GO" id="GO:0005634">
    <property type="term" value="C:nucleus"/>
    <property type="evidence" value="ECO:0007669"/>
    <property type="project" value="TreeGrafter"/>
</dbReference>
<evidence type="ECO:0000256" key="7">
    <source>
        <dbReference type="ARBA" id="ARBA00047899"/>
    </source>
</evidence>
<dbReference type="InterPro" id="IPR017441">
    <property type="entry name" value="Protein_kinase_ATP_BS"/>
</dbReference>
<dbReference type="GO" id="GO:0005737">
    <property type="term" value="C:cytoplasm"/>
    <property type="evidence" value="ECO:0007669"/>
    <property type="project" value="TreeGrafter"/>
</dbReference>
<sequence length="323" mass="36904">MLRLFPSKLRQAHGSSFLHLSRISNRNYLVPFRQSLSFQRSEELSCQTFPIPSDHESLPPLLYQWQEGVEDLENYFPVATHPTHIGDRYQNNRYEVVHKLGFGSYSTVWLAKNHDKSCFVALKIVVATVFEESREAKILTRLTLGKQNHPGRRSVLTLLDEFTITRPNGRHQCIVTEALGCSIANSKNETMPWKFPVNAARAIGVQVLLGLDYIHSCGVVHGDFHSGNILFRLPRHLRGTSDVYRELGEPMKLPPCSATRWEVDRPRNAPVLHPACANLCFVSRCQRRLRRDHCRFWRGLFTNRVTNATTYSSLTPPTGVSVR</sequence>
<evidence type="ECO:0000256" key="9">
    <source>
        <dbReference type="PROSITE-ProRule" id="PRU10141"/>
    </source>
</evidence>
<keyword evidence="6 9" id="KW-0067">ATP-binding</keyword>
<dbReference type="GO" id="GO:0000245">
    <property type="term" value="P:spliceosomal complex assembly"/>
    <property type="evidence" value="ECO:0007669"/>
    <property type="project" value="TreeGrafter"/>
</dbReference>
<proteinExistence type="predicted"/>
<protein>
    <recommendedName>
        <fullName evidence="1">non-specific serine/threonine protein kinase</fullName>
        <ecNumber evidence="1">2.7.11.1</ecNumber>
    </recommendedName>
</protein>
<dbReference type="EC" id="2.7.11.1" evidence="1"/>
<evidence type="ECO:0000256" key="5">
    <source>
        <dbReference type="ARBA" id="ARBA00022777"/>
    </source>
</evidence>
<dbReference type="PROSITE" id="PS50011">
    <property type="entry name" value="PROTEIN_KINASE_DOM"/>
    <property type="match status" value="1"/>
</dbReference>
<dbReference type="Proteomes" id="UP000007802">
    <property type="component" value="Unassembled WGS sequence"/>
</dbReference>
<feature type="binding site" evidence="9">
    <location>
        <position position="123"/>
    </location>
    <ligand>
        <name>ATP</name>
        <dbReference type="ChEBI" id="CHEBI:30616"/>
    </ligand>
</feature>
<comment type="catalytic activity">
    <reaction evidence="8">
        <text>L-seryl-[protein] + ATP = O-phospho-L-seryl-[protein] + ADP + H(+)</text>
        <dbReference type="Rhea" id="RHEA:17989"/>
        <dbReference type="Rhea" id="RHEA-COMP:9863"/>
        <dbReference type="Rhea" id="RHEA-COMP:11604"/>
        <dbReference type="ChEBI" id="CHEBI:15378"/>
        <dbReference type="ChEBI" id="CHEBI:29999"/>
        <dbReference type="ChEBI" id="CHEBI:30616"/>
        <dbReference type="ChEBI" id="CHEBI:83421"/>
        <dbReference type="ChEBI" id="CHEBI:456216"/>
        <dbReference type="EC" id="2.7.11.1"/>
    </reaction>
</comment>
<evidence type="ECO:0000256" key="4">
    <source>
        <dbReference type="ARBA" id="ARBA00022741"/>
    </source>
</evidence>
<gene>
    <name evidence="11" type="ORF">BDDG_12045</name>
</gene>
<organism evidence="11">
    <name type="scientific">Ajellomyces dermatitidis (strain ATCC 18188 / CBS 674.68)</name>
    <name type="common">Blastomyces dermatitidis</name>
    <dbReference type="NCBI Taxonomy" id="653446"/>
    <lineage>
        <taxon>Eukaryota</taxon>
        <taxon>Fungi</taxon>
        <taxon>Dikarya</taxon>
        <taxon>Ascomycota</taxon>
        <taxon>Pezizomycotina</taxon>
        <taxon>Eurotiomycetes</taxon>
        <taxon>Eurotiomycetidae</taxon>
        <taxon>Onygenales</taxon>
        <taxon>Ajellomycetaceae</taxon>
        <taxon>Blastomyces</taxon>
    </lineage>
</organism>
<dbReference type="PANTHER" id="PTHR47634">
    <property type="entry name" value="PROTEIN KINASE DOMAIN-CONTAINING PROTEIN-RELATED"/>
    <property type="match status" value="1"/>
</dbReference>
<name>A0A0J9EQ22_AJEDA</name>
<keyword evidence="3" id="KW-0808">Transferase</keyword>
<dbReference type="AlphaFoldDB" id="A0A0J9EQ22"/>
<feature type="domain" description="Protein kinase" evidence="10">
    <location>
        <begin position="94"/>
        <end position="323"/>
    </location>
</feature>
<dbReference type="InterPro" id="IPR000719">
    <property type="entry name" value="Prot_kinase_dom"/>
</dbReference>
<evidence type="ECO:0000313" key="11">
    <source>
        <dbReference type="EMBL" id="KMW67315.1"/>
    </source>
</evidence>
<dbReference type="Gene3D" id="3.30.200.20">
    <property type="entry name" value="Phosphorylase Kinase, domain 1"/>
    <property type="match status" value="1"/>
</dbReference>
<dbReference type="GO" id="GO:0050684">
    <property type="term" value="P:regulation of mRNA processing"/>
    <property type="evidence" value="ECO:0007669"/>
    <property type="project" value="TreeGrafter"/>
</dbReference>
<dbReference type="GO" id="GO:0004674">
    <property type="term" value="F:protein serine/threonine kinase activity"/>
    <property type="evidence" value="ECO:0007669"/>
    <property type="project" value="UniProtKB-KW"/>
</dbReference>
<dbReference type="PROSITE" id="PS00107">
    <property type="entry name" value="PROTEIN_KINASE_ATP"/>
    <property type="match status" value="1"/>
</dbReference>
<evidence type="ECO:0000256" key="6">
    <source>
        <dbReference type="ARBA" id="ARBA00022840"/>
    </source>
</evidence>
<keyword evidence="5 11" id="KW-0418">Kinase</keyword>
<dbReference type="Gene3D" id="1.10.510.10">
    <property type="entry name" value="Transferase(Phosphotransferase) domain 1"/>
    <property type="match status" value="1"/>
</dbReference>
<evidence type="ECO:0000256" key="8">
    <source>
        <dbReference type="ARBA" id="ARBA00048679"/>
    </source>
</evidence>
<evidence type="ECO:0000259" key="10">
    <source>
        <dbReference type="PROSITE" id="PS50011"/>
    </source>
</evidence>
<dbReference type="InterPro" id="IPR051334">
    <property type="entry name" value="SRPK"/>
</dbReference>
<reference evidence="11" key="1">
    <citation type="submission" date="2010-03" db="EMBL/GenBank/DDBJ databases">
        <title>Annotation of Blastomyces dermatitidis strain ATCC 18188.</title>
        <authorList>
            <consortium name="The Broad Institute Genome Sequencing Platform"/>
            <consortium name="Broad Institute Genome Sequencing Center for Infectious Disease."/>
            <person name="Cuomo C."/>
            <person name="Klein B."/>
            <person name="Sullivan T."/>
            <person name="Heitman J."/>
            <person name="Young S."/>
            <person name="Zeng Q."/>
            <person name="Gargeya S."/>
            <person name="Alvarado L."/>
            <person name="Berlin A.M."/>
            <person name="Chapman S.B."/>
            <person name="Chen Z."/>
            <person name="Freedman E."/>
            <person name="Gellesch M."/>
            <person name="Goldberg J."/>
            <person name="Griggs A."/>
            <person name="Gujja S."/>
            <person name="Heilman E."/>
            <person name="Heiman D."/>
            <person name="Howarth C."/>
            <person name="Mehta T."/>
            <person name="Neiman D."/>
            <person name="Pearson M."/>
            <person name="Roberts A."/>
            <person name="Saif S."/>
            <person name="Shea T."/>
            <person name="Shenoy N."/>
            <person name="Sisk P."/>
            <person name="Stolte C."/>
            <person name="Sykes S."/>
            <person name="White J."/>
            <person name="Yandava C."/>
            <person name="Haas B."/>
            <person name="Nusbaum C."/>
            <person name="Birren B."/>
        </authorList>
    </citation>
    <scope>NUCLEOTIDE SEQUENCE</scope>
    <source>
        <strain evidence="11">ATCC 18188</strain>
    </source>
</reference>
<dbReference type="EMBL" id="GG749421">
    <property type="protein sequence ID" value="KMW67315.1"/>
    <property type="molecule type" value="Genomic_DNA"/>
</dbReference>
<evidence type="ECO:0000256" key="2">
    <source>
        <dbReference type="ARBA" id="ARBA00022527"/>
    </source>
</evidence>
<dbReference type="InterPro" id="IPR011009">
    <property type="entry name" value="Kinase-like_dom_sf"/>
</dbReference>
<keyword evidence="4 9" id="KW-0547">Nucleotide-binding</keyword>
<dbReference type="GO" id="GO:0005524">
    <property type="term" value="F:ATP binding"/>
    <property type="evidence" value="ECO:0007669"/>
    <property type="project" value="UniProtKB-UniRule"/>
</dbReference>
<comment type="catalytic activity">
    <reaction evidence="7">
        <text>L-threonyl-[protein] + ATP = O-phospho-L-threonyl-[protein] + ADP + H(+)</text>
        <dbReference type="Rhea" id="RHEA:46608"/>
        <dbReference type="Rhea" id="RHEA-COMP:11060"/>
        <dbReference type="Rhea" id="RHEA-COMP:11605"/>
        <dbReference type="ChEBI" id="CHEBI:15378"/>
        <dbReference type="ChEBI" id="CHEBI:30013"/>
        <dbReference type="ChEBI" id="CHEBI:30616"/>
        <dbReference type="ChEBI" id="CHEBI:61977"/>
        <dbReference type="ChEBI" id="CHEBI:456216"/>
        <dbReference type="EC" id="2.7.11.1"/>
    </reaction>
</comment>
<keyword evidence="2 11" id="KW-0723">Serine/threonine-protein kinase</keyword>
<evidence type="ECO:0000256" key="3">
    <source>
        <dbReference type="ARBA" id="ARBA00022679"/>
    </source>
</evidence>
<dbReference type="PANTHER" id="PTHR47634:SF9">
    <property type="entry name" value="PROTEIN KINASE DOMAIN-CONTAINING PROTEIN-RELATED"/>
    <property type="match status" value="1"/>
</dbReference>
<dbReference type="SMART" id="SM00220">
    <property type="entry name" value="S_TKc"/>
    <property type="match status" value="1"/>
</dbReference>
<dbReference type="SUPFAM" id="SSF56112">
    <property type="entry name" value="Protein kinase-like (PK-like)"/>
    <property type="match status" value="1"/>
</dbReference>
<evidence type="ECO:0000256" key="1">
    <source>
        <dbReference type="ARBA" id="ARBA00012513"/>
    </source>
</evidence>
<dbReference type="Pfam" id="PF00069">
    <property type="entry name" value="Pkinase"/>
    <property type="match status" value="1"/>
</dbReference>
<accession>A0A0J9EQ22</accession>